<evidence type="ECO:0000256" key="1">
    <source>
        <dbReference type="SAM" id="MobiDB-lite"/>
    </source>
</evidence>
<proteinExistence type="predicted"/>
<dbReference type="AlphaFoldDB" id="A0A2V0RA26"/>
<organism evidence="2">
    <name type="scientific">viral metagenome</name>
    <dbReference type="NCBI Taxonomy" id="1070528"/>
    <lineage>
        <taxon>unclassified sequences</taxon>
        <taxon>metagenomes</taxon>
        <taxon>organismal metagenomes</taxon>
    </lineage>
</organism>
<accession>A0A2V0RA26</accession>
<reference evidence="2" key="1">
    <citation type="submission" date="2017-04" db="EMBL/GenBank/DDBJ databases">
        <title>Unveiling RNA virosphere associated with marine microorganisms.</title>
        <authorList>
            <person name="Urayama S."/>
            <person name="Takaki Y."/>
            <person name="Nishi S."/>
            <person name="Yoshida Y."/>
            <person name="Deguchi S."/>
            <person name="Takai K."/>
            <person name="Nunoura T."/>
        </authorList>
    </citation>
    <scope>NUCLEOTIDE SEQUENCE</scope>
</reference>
<name>A0A2V0RA26_9ZZZZ</name>
<protein>
    <submittedName>
        <fullName evidence="2">Uncharacterized protein</fullName>
    </submittedName>
</protein>
<dbReference type="EMBL" id="BDQA01000472">
    <property type="protein sequence ID" value="GBH21947.1"/>
    <property type="molecule type" value="Genomic_RNA"/>
</dbReference>
<feature type="region of interest" description="Disordered" evidence="1">
    <location>
        <begin position="1"/>
        <end position="33"/>
    </location>
</feature>
<comment type="caution">
    <text evidence="2">The sequence shown here is derived from an EMBL/GenBank/DDBJ whole genome shotgun (WGS) entry which is preliminary data.</text>
</comment>
<sequence>MRSSSRGTSVARKKHFENRVGPAQSIFPMRPQDSLGSGGNLAFGCVPRGVILRSRGHLKLRDSRKTTHMEIHQNLAAP</sequence>
<evidence type="ECO:0000313" key="2">
    <source>
        <dbReference type="EMBL" id="GBH21947.1"/>
    </source>
</evidence>